<evidence type="ECO:0000256" key="9">
    <source>
        <dbReference type="ARBA" id="ARBA00064003"/>
    </source>
</evidence>
<dbReference type="InterPro" id="IPR003661">
    <property type="entry name" value="HisK_dim/P_dom"/>
</dbReference>
<evidence type="ECO:0000259" key="14">
    <source>
        <dbReference type="PROSITE" id="PS50109"/>
    </source>
</evidence>
<evidence type="ECO:0000256" key="5">
    <source>
        <dbReference type="ARBA" id="ARBA00022741"/>
    </source>
</evidence>
<dbReference type="PRINTS" id="PR00344">
    <property type="entry name" value="BCTRLSENSOR"/>
</dbReference>
<dbReference type="eggNOG" id="COG0745">
    <property type="taxonomic scope" value="Bacteria"/>
</dbReference>
<dbReference type="eggNOG" id="COG2198">
    <property type="taxonomic scope" value="Bacteria"/>
</dbReference>
<dbReference type="InParanoid" id="E6W1B4"/>
<dbReference type="Pfam" id="PF00072">
    <property type="entry name" value="Response_reg"/>
    <property type="match status" value="1"/>
</dbReference>
<dbReference type="InterPro" id="IPR036641">
    <property type="entry name" value="HPT_dom_sf"/>
</dbReference>
<dbReference type="PROSITE" id="PS50110">
    <property type="entry name" value="RESPONSE_REGULATORY"/>
    <property type="match status" value="2"/>
</dbReference>
<evidence type="ECO:0000256" key="8">
    <source>
        <dbReference type="ARBA" id="ARBA00023012"/>
    </source>
</evidence>
<dbReference type="SUPFAM" id="SSF47226">
    <property type="entry name" value="Histidine-containing phosphotransfer domain, HPT domain"/>
    <property type="match status" value="1"/>
</dbReference>
<gene>
    <name evidence="17" type="ordered locus">Selin_0622</name>
</gene>
<dbReference type="InterPro" id="IPR001789">
    <property type="entry name" value="Sig_transdc_resp-reg_receiver"/>
</dbReference>
<dbReference type="InterPro" id="IPR011006">
    <property type="entry name" value="CheY-like_superfamily"/>
</dbReference>
<dbReference type="SUPFAM" id="SSF55874">
    <property type="entry name" value="ATPase domain of HSP90 chaperone/DNA topoisomerase II/histidine kinase"/>
    <property type="match status" value="1"/>
</dbReference>
<comment type="catalytic activity">
    <reaction evidence="1">
        <text>ATP + protein L-histidine = ADP + protein N-phospho-L-histidine.</text>
        <dbReference type="EC" id="2.7.13.3"/>
    </reaction>
</comment>
<dbReference type="FunFam" id="1.10.287.130:FF:000002">
    <property type="entry name" value="Two-component osmosensing histidine kinase"/>
    <property type="match status" value="1"/>
</dbReference>
<dbReference type="eggNOG" id="COG2205">
    <property type="taxonomic scope" value="Bacteria"/>
</dbReference>
<evidence type="ECO:0000256" key="13">
    <source>
        <dbReference type="SAM" id="Coils"/>
    </source>
</evidence>
<dbReference type="Gene3D" id="3.30.565.10">
    <property type="entry name" value="Histidine kinase-like ATPase, C-terminal domain"/>
    <property type="match status" value="1"/>
</dbReference>
<dbReference type="Pfam" id="PF02518">
    <property type="entry name" value="HATPase_c"/>
    <property type="match status" value="1"/>
</dbReference>
<dbReference type="CDD" id="cd17546">
    <property type="entry name" value="REC_hyHK_CKI1_RcsC-like"/>
    <property type="match status" value="1"/>
</dbReference>
<keyword evidence="6" id="KW-0418">Kinase</keyword>
<feature type="domain" description="Histidine kinase" evidence="14">
    <location>
        <begin position="218"/>
        <end position="439"/>
    </location>
</feature>
<keyword evidence="18" id="KW-1185">Reference proteome</keyword>
<comment type="subunit">
    <text evidence="9">At low DSF concentrations, interacts with RpfF.</text>
</comment>
<dbReference type="KEGG" id="din:Selin_0622"/>
<dbReference type="Gene3D" id="1.10.287.130">
    <property type="match status" value="1"/>
</dbReference>
<keyword evidence="7 17" id="KW-0067">ATP-binding</keyword>
<keyword evidence="5" id="KW-0547">Nucleotide-binding</keyword>
<protein>
    <recommendedName>
        <fullName evidence="10">Sensory/regulatory protein RpfC</fullName>
        <ecNumber evidence="2">2.7.13.3</ecNumber>
    </recommendedName>
</protein>
<organism evidence="17 18">
    <name type="scientific">Desulfurispirillum indicum (strain ATCC BAA-1389 / DSM 22839 / S5)</name>
    <dbReference type="NCBI Taxonomy" id="653733"/>
    <lineage>
        <taxon>Bacteria</taxon>
        <taxon>Pseudomonadati</taxon>
        <taxon>Chrysiogenota</taxon>
        <taxon>Chrysiogenia</taxon>
        <taxon>Chrysiogenales</taxon>
        <taxon>Chrysiogenaceae</taxon>
        <taxon>Desulfurispirillum</taxon>
    </lineage>
</organism>
<dbReference type="SUPFAM" id="SSF55781">
    <property type="entry name" value="GAF domain-like"/>
    <property type="match status" value="1"/>
</dbReference>
<feature type="domain" description="HPt" evidence="16">
    <location>
        <begin position="750"/>
        <end position="844"/>
    </location>
</feature>
<dbReference type="PANTHER" id="PTHR45339:SF5">
    <property type="entry name" value="HISTIDINE KINASE"/>
    <property type="match status" value="1"/>
</dbReference>
<dbReference type="OrthoDB" id="5290456at2"/>
<evidence type="ECO:0000313" key="17">
    <source>
        <dbReference type="EMBL" id="ADU65370.1"/>
    </source>
</evidence>
<dbReference type="GO" id="GO:0000155">
    <property type="term" value="F:phosphorelay sensor kinase activity"/>
    <property type="evidence" value="ECO:0007669"/>
    <property type="project" value="InterPro"/>
</dbReference>
<proteinExistence type="predicted"/>
<evidence type="ECO:0000313" key="18">
    <source>
        <dbReference type="Proteomes" id="UP000002572"/>
    </source>
</evidence>
<dbReference type="GO" id="GO:0005524">
    <property type="term" value="F:ATP binding"/>
    <property type="evidence" value="ECO:0007669"/>
    <property type="project" value="UniProtKB-KW"/>
</dbReference>
<dbReference type="InterPro" id="IPR005467">
    <property type="entry name" value="His_kinase_dom"/>
</dbReference>
<dbReference type="InterPro" id="IPR003594">
    <property type="entry name" value="HATPase_dom"/>
</dbReference>
<accession>E6W1B4</accession>
<feature type="domain" description="Response regulatory" evidence="15">
    <location>
        <begin position="456"/>
        <end position="574"/>
    </location>
</feature>
<comment type="caution">
    <text evidence="12">Lacks conserved residue(s) required for the propagation of feature annotation.</text>
</comment>
<dbReference type="STRING" id="653733.Selin_0622"/>
<dbReference type="EC" id="2.7.13.3" evidence="2"/>
<dbReference type="FunCoup" id="E6W1B4">
    <property type="interactions" value="248"/>
</dbReference>
<dbReference type="GO" id="GO:0005886">
    <property type="term" value="C:plasma membrane"/>
    <property type="evidence" value="ECO:0007669"/>
    <property type="project" value="UniProtKB-SubCell"/>
</dbReference>
<evidence type="ECO:0000256" key="4">
    <source>
        <dbReference type="ARBA" id="ARBA00022679"/>
    </source>
</evidence>
<dbReference type="PROSITE" id="PS50109">
    <property type="entry name" value="HIS_KIN"/>
    <property type="match status" value="1"/>
</dbReference>
<keyword evidence="3 12" id="KW-0597">Phosphoprotein</keyword>
<dbReference type="CDD" id="cd00082">
    <property type="entry name" value="HisKA"/>
    <property type="match status" value="1"/>
</dbReference>
<dbReference type="Pfam" id="PF13492">
    <property type="entry name" value="GAF_3"/>
    <property type="match status" value="1"/>
</dbReference>
<sequence length="864" mass="95835">MATNMQALQERVELLEENLRWYAHSLGILASMGDIHTNTRDQANLDQILRRSLEYLNQVFHFTQMGFLLVNEDDSSFDLVLSHPASRSAEIQRALDIIIENGEFAWAINQNRPVVVGESDTADSAQILHVLTTRNRVRGMFYGLRQGSMHRTSVATMELLSIILTSTAYALESAELYRLLSQDNERLQKLVEKRTAELERARDQAEGANRAKSQFLANMSHELRTPLSGIIGMVDLLLDTRLDNEQQEYARLASDSAHALLALINDILDFSKIEAGKLEIEEAEFSLGSLTEGVTELFALAAQKKGIVLTSYVDPQLPAYVRGDALRLRQVLANLLSNALKFTEKGSVQLQVKILGDGGQAPLIRFEVCDTGIGVDAEVAERLFQSFTQADSSTTRKYGGTGLGLAICRNLVELMGGEIGIESRLGQGSTFWFTLPLLPALNHAEPQWALPERPFRVLVIEKNAQYQNVLGEYLRAWKMECTITATRQQALQSLITTGKSQRPFHVVILSAQLAGDGAWISQMLALHRQCRLVLLTPFGGSNGLPMGLDPNMDTCILSHPISSIKLWRALTSSVQSEPVSAVCPVVPEGKAVTQGDREPGVRDVLPVLLVEDNRVNQLAVRMQLEKMGFEVHLAAHGREALEKLEKNTYALVLMDCQMPVMDGYEATRAIRAKECGTDNHLPIIALTANAMEQDREKCLAAGMDGHLTKPVRPELLQPVLEQFAIAARLTPQYQQNIMDMDMVMKRLGGDREMFAIIAQTFIEEYPYVLQAIAQAVADKESFALQQQAHLMKGMLANFSAPVAIELCNTLERAAQGQAGWQDIELLYIRLERELTQLSKVLEATGKWDRAAGGIPAKSQEPGRQ</sequence>
<dbReference type="Gene3D" id="3.40.50.2300">
    <property type="match status" value="2"/>
</dbReference>
<dbReference type="Gene3D" id="1.20.120.160">
    <property type="entry name" value="HPT domain"/>
    <property type="match status" value="1"/>
</dbReference>
<dbReference type="Pfam" id="PF01627">
    <property type="entry name" value="Hpt"/>
    <property type="match status" value="1"/>
</dbReference>
<evidence type="ECO:0000259" key="16">
    <source>
        <dbReference type="PROSITE" id="PS50894"/>
    </source>
</evidence>
<evidence type="ECO:0000256" key="3">
    <source>
        <dbReference type="ARBA" id="ARBA00022553"/>
    </source>
</evidence>
<dbReference type="HOGENOM" id="CLU_000445_114_15_0"/>
<dbReference type="SMART" id="SM00387">
    <property type="entry name" value="HATPase_c"/>
    <property type="match status" value="1"/>
</dbReference>
<dbReference type="FunFam" id="3.30.565.10:FF:000010">
    <property type="entry name" value="Sensor histidine kinase RcsC"/>
    <property type="match status" value="1"/>
</dbReference>
<dbReference type="AlphaFoldDB" id="E6W1B4"/>
<evidence type="ECO:0000256" key="11">
    <source>
        <dbReference type="PROSITE-ProRule" id="PRU00110"/>
    </source>
</evidence>
<dbReference type="Proteomes" id="UP000002572">
    <property type="component" value="Chromosome"/>
</dbReference>
<dbReference type="InterPro" id="IPR003018">
    <property type="entry name" value="GAF"/>
</dbReference>
<dbReference type="EMBL" id="CP002432">
    <property type="protein sequence ID" value="ADU65370.1"/>
    <property type="molecule type" value="Genomic_DNA"/>
</dbReference>
<feature type="domain" description="Response regulatory" evidence="15">
    <location>
        <begin position="606"/>
        <end position="724"/>
    </location>
</feature>
<keyword evidence="8" id="KW-0902">Two-component regulatory system</keyword>
<evidence type="ECO:0000259" key="15">
    <source>
        <dbReference type="PROSITE" id="PS50110"/>
    </source>
</evidence>
<evidence type="ECO:0000256" key="2">
    <source>
        <dbReference type="ARBA" id="ARBA00012438"/>
    </source>
</evidence>
<dbReference type="InterPro" id="IPR036890">
    <property type="entry name" value="HATPase_C_sf"/>
</dbReference>
<feature type="modified residue" description="Phosphohistidine" evidence="11">
    <location>
        <position position="789"/>
    </location>
</feature>
<name>E6W1B4_DESIS</name>
<evidence type="ECO:0000256" key="10">
    <source>
        <dbReference type="ARBA" id="ARBA00068150"/>
    </source>
</evidence>
<dbReference type="SUPFAM" id="SSF47384">
    <property type="entry name" value="Homodimeric domain of signal transducing histidine kinase"/>
    <property type="match status" value="1"/>
</dbReference>
<dbReference type="InterPro" id="IPR036097">
    <property type="entry name" value="HisK_dim/P_sf"/>
</dbReference>
<feature type="modified residue" description="4-aspartylphosphate" evidence="12">
    <location>
        <position position="655"/>
    </location>
</feature>
<dbReference type="InterPro" id="IPR004358">
    <property type="entry name" value="Sig_transdc_His_kin-like_C"/>
</dbReference>
<dbReference type="InterPro" id="IPR008207">
    <property type="entry name" value="Sig_transdc_His_kin_Hpt_dom"/>
</dbReference>
<dbReference type="Pfam" id="PF00512">
    <property type="entry name" value="HisKA"/>
    <property type="match status" value="1"/>
</dbReference>
<dbReference type="eggNOG" id="COG0784">
    <property type="taxonomic scope" value="Bacteria"/>
</dbReference>
<dbReference type="PROSITE" id="PS50894">
    <property type="entry name" value="HPT"/>
    <property type="match status" value="1"/>
</dbReference>
<reference evidence="17 18" key="1">
    <citation type="submission" date="2010-12" db="EMBL/GenBank/DDBJ databases">
        <title>Complete sequence of Desulfurispirillum indicum S5.</title>
        <authorList>
            <consortium name="US DOE Joint Genome Institute"/>
            <person name="Lucas S."/>
            <person name="Copeland A."/>
            <person name="Lapidus A."/>
            <person name="Cheng J.-F."/>
            <person name="Goodwin L."/>
            <person name="Pitluck S."/>
            <person name="Chertkov O."/>
            <person name="Held B."/>
            <person name="Detter J.C."/>
            <person name="Han C."/>
            <person name="Tapia R."/>
            <person name="Land M."/>
            <person name="Hauser L."/>
            <person name="Kyrpides N."/>
            <person name="Ivanova N."/>
            <person name="Mikhailova N."/>
            <person name="Haggblom M."/>
            <person name="Rauschenbach I."/>
            <person name="Bini E."/>
            <person name="Woyke T."/>
        </authorList>
    </citation>
    <scope>NUCLEOTIDE SEQUENCE [LARGE SCALE GENOMIC DNA]</scope>
    <source>
        <strain evidence="18">ATCC BAA-1389 / DSM 22839 / S5</strain>
    </source>
</reference>
<keyword evidence="4" id="KW-0808">Transferase</keyword>
<dbReference type="CDD" id="cd16922">
    <property type="entry name" value="HATPase_EvgS-ArcB-TorS-like"/>
    <property type="match status" value="1"/>
</dbReference>
<dbReference type="SMART" id="SM00388">
    <property type="entry name" value="HisKA"/>
    <property type="match status" value="1"/>
</dbReference>
<evidence type="ECO:0000256" key="1">
    <source>
        <dbReference type="ARBA" id="ARBA00000085"/>
    </source>
</evidence>
<evidence type="ECO:0000256" key="6">
    <source>
        <dbReference type="ARBA" id="ARBA00022777"/>
    </source>
</evidence>
<evidence type="ECO:0000256" key="7">
    <source>
        <dbReference type="ARBA" id="ARBA00022840"/>
    </source>
</evidence>
<keyword evidence="13" id="KW-0175">Coiled coil</keyword>
<dbReference type="PANTHER" id="PTHR45339">
    <property type="entry name" value="HYBRID SIGNAL TRANSDUCTION HISTIDINE KINASE J"/>
    <property type="match status" value="1"/>
</dbReference>
<dbReference type="SUPFAM" id="SSF52172">
    <property type="entry name" value="CheY-like"/>
    <property type="match status" value="2"/>
</dbReference>
<dbReference type="SMART" id="SM00448">
    <property type="entry name" value="REC"/>
    <property type="match status" value="1"/>
</dbReference>
<dbReference type="InterPro" id="IPR029016">
    <property type="entry name" value="GAF-like_dom_sf"/>
</dbReference>
<evidence type="ECO:0000256" key="12">
    <source>
        <dbReference type="PROSITE-ProRule" id="PRU00169"/>
    </source>
</evidence>
<dbReference type="Gene3D" id="3.30.450.40">
    <property type="match status" value="1"/>
</dbReference>
<feature type="coiled-coil region" evidence="13">
    <location>
        <begin position="184"/>
        <end position="218"/>
    </location>
</feature>
<dbReference type="RefSeq" id="WP_013505258.1">
    <property type="nucleotide sequence ID" value="NC_014836.1"/>
</dbReference>